<sequence length="79" mass="8911">MLYLRMRIISTSISSFIIYLFSENHAKVLNGVKCLWSISVHSTTTVQLISSRPAGTGQIDGGQWIGVHWVECQAWVCVW</sequence>
<accession>A0AAV2ZT16</accession>
<reference evidence="1" key="1">
    <citation type="thesis" date="2020" institute="ProQuest LLC" country="789 East Eisenhower Parkway, Ann Arbor, MI, USA">
        <title>Comparative Genomics and Chromosome Evolution.</title>
        <authorList>
            <person name="Mudd A.B."/>
        </authorList>
    </citation>
    <scope>NUCLEOTIDE SEQUENCE</scope>
    <source>
        <strain evidence="1">1538</strain>
        <tissue evidence="1">Blood</tissue>
    </source>
</reference>
<name>A0AAV2ZT16_PYXAD</name>
<dbReference type="Proteomes" id="UP001181693">
    <property type="component" value="Unassembled WGS sequence"/>
</dbReference>
<evidence type="ECO:0000313" key="2">
    <source>
        <dbReference type="Proteomes" id="UP001181693"/>
    </source>
</evidence>
<evidence type="ECO:0000313" key="1">
    <source>
        <dbReference type="EMBL" id="DBA14880.1"/>
    </source>
</evidence>
<protein>
    <recommendedName>
        <fullName evidence="3">Secreted protein</fullName>
    </recommendedName>
</protein>
<evidence type="ECO:0008006" key="3">
    <source>
        <dbReference type="Google" id="ProtNLM"/>
    </source>
</evidence>
<dbReference type="EMBL" id="DYDO01000012">
    <property type="protein sequence ID" value="DBA14880.1"/>
    <property type="molecule type" value="Genomic_DNA"/>
</dbReference>
<keyword evidence="2" id="KW-1185">Reference proteome</keyword>
<proteinExistence type="predicted"/>
<comment type="caution">
    <text evidence="1">The sequence shown here is derived from an EMBL/GenBank/DDBJ whole genome shotgun (WGS) entry which is preliminary data.</text>
</comment>
<gene>
    <name evidence="1" type="ORF">GDO54_004157</name>
</gene>
<dbReference type="AlphaFoldDB" id="A0AAV2ZT16"/>
<organism evidence="1 2">
    <name type="scientific">Pyxicephalus adspersus</name>
    <name type="common">African bullfrog</name>
    <dbReference type="NCBI Taxonomy" id="30357"/>
    <lineage>
        <taxon>Eukaryota</taxon>
        <taxon>Metazoa</taxon>
        <taxon>Chordata</taxon>
        <taxon>Craniata</taxon>
        <taxon>Vertebrata</taxon>
        <taxon>Euteleostomi</taxon>
        <taxon>Amphibia</taxon>
        <taxon>Batrachia</taxon>
        <taxon>Anura</taxon>
        <taxon>Neobatrachia</taxon>
        <taxon>Ranoidea</taxon>
        <taxon>Pyxicephalidae</taxon>
        <taxon>Pyxicephalinae</taxon>
        <taxon>Pyxicephalus</taxon>
    </lineage>
</organism>